<protein>
    <submittedName>
        <fullName evidence="1">Uncharacterized protein</fullName>
    </submittedName>
</protein>
<dbReference type="Proteomes" id="UP000015105">
    <property type="component" value="Chromosome 5D"/>
</dbReference>
<accession>A0A453LQI6</accession>
<reference evidence="1" key="5">
    <citation type="journal article" date="2021" name="G3 (Bethesda)">
        <title>Aegilops tauschii genome assembly Aet v5.0 features greater sequence contiguity and improved annotation.</title>
        <authorList>
            <person name="Wang L."/>
            <person name="Zhu T."/>
            <person name="Rodriguez J.C."/>
            <person name="Deal K.R."/>
            <person name="Dubcovsky J."/>
            <person name="McGuire P.E."/>
            <person name="Lux T."/>
            <person name="Spannagl M."/>
            <person name="Mayer K.F.X."/>
            <person name="Baldrich P."/>
            <person name="Meyers B.C."/>
            <person name="Huo N."/>
            <person name="Gu Y.Q."/>
            <person name="Zhou H."/>
            <person name="Devos K.M."/>
            <person name="Bennetzen J.L."/>
            <person name="Unver T."/>
            <person name="Budak H."/>
            <person name="Gulick P.J."/>
            <person name="Galiba G."/>
            <person name="Kalapos B."/>
            <person name="Nelson D.R."/>
            <person name="Li P."/>
            <person name="You F.M."/>
            <person name="Luo M.C."/>
            <person name="Dvorak J."/>
        </authorList>
    </citation>
    <scope>NUCLEOTIDE SEQUENCE [LARGE SCALE GENOMIC DNA]</scope>
    <source>
        <strain evidence="1">cv. AL8/78</strain>
    </source>
</reference>
<dbReference type="AlphaFoldDB" id="A0A453LQI6"/>
<evidence type="ECO:0000313" key="2">
    <source>
        <dbReference type="Proteomes" id="UP000015105"/>
    </source>
</evidence>
<dbReference type="Gramene" id="AET5Gv20874700.19">
    <property type="protein sequence ID" value="AET5Gv20874700.19"/>
    <property type="gene ID" value="AET5Gv20874700"/>
</dbReference>
<evidence type="ECO:0000313" key="1">
    <source>
        <dbReference type="EnsemblPlants" id="AET5Gv20874700.19"/>
    </source>
</evidence>
<name>A0A453LQI6_AEGTS</name>
<proteinExistence type="predicted"/>
<keyword evidence="2" id="KW-1185">Reference proteome</keyword>
<sequence>MVSHCRTVFGLRTLRFQFGMKNEFPGFRPFTEKSCYSVGKVGLKANFEWV</sequence>
<dbReference type="EnsemblPlants" id="AET5Gv20874700.19">
    <property type="protein sequence ID" value="AET5Gv20874700.19"/>
    <property type="gene ID" value="AET5Gv20874700"/>
</dbReference>
<reference evidence="1" key="4">
    <citation type="submission" date="2019-03" db="UniProtKB">
        <authorList>
            <consortium name="EnsemblPlants"/>
        </authorList>
    </citation>
    <scope>IDENTIFICATION</scope>
</reference>
<reference evidence="2" key="2">
    <citation type="journal article" date="2017" name="Nat. Plants">
        <title>The Aegilops tauschii genome reveals multiple impacts of transposons.</title>
        <authorList>
            <person name="Zhao G."/>
            <person name="Zou C."/>
            <person name="Li K."/>
            <person name="Wang K."/>
            <person name="Li T."/>
            <person name="Gao L."/>
            <person name="Zhang X."/>
            <person name="Wang H."/>
            <person name="Yang Z."/>
            <person name="Liu X."/>
            <person name="Jiang W."/>
            <person name="Mao L."/>
            <person name="Kong X."/>
            <person name="Jiao Y."/>
            <person name="Jia J."/>
        </authorList>
    </citation>
    <scope>NUCLEOTIDE SEQUENCE [LARGE SCALE GENOMIC DNA]</scope>
    <source>
        <strain evidence="2">cv. AL8/78</strain>
    </source>
</reference>
<reference evidence="1" key="3">
    <citation type="journal article" date="2017" name="Nature">
        <title>Genome sequence of the progenitor of the wheat D genome Aegilops tauschii.</title>
        <authorList>
            <person name="Luo M.C."/>
            <person name="Gu Y.Q."/>
            <person name="Puiu D."/>
            <person name="Wang H."/>
            <person name="Twardziok S.O."/>
            <person name="Deal K.R."/>
            <person name="Huo N."/>
            <person name="Zhu T."/>
            <person name="Wang L."/>
            <person name="Wang Y."/>
            <person name="McGuire P.E."/>
            <person name="Liu S."/>
            <person name="Long H."/>
            <person name="Ramasamy R.K."/>
            <person name="Rodriguez J.C."/>
            <person name="Van S.L."/>
            <person name="Yuan L."/>
            <person name="Wang Z."/>
            <person name="Xia Z."/>
            <person name="Xiao L."/>
            <person name="Anderson O.D."/>
            <person name="Ouyang S."/>
            <person name="Liang Y."/>
            <person name="Zimin A.V."/>
            <person name="Pertea G."/>
            <person name="Qi P."/>
            <person name="Bennetzen J.L."/>
            <person name="Dai X."/>
            <person name="Dawson M.W."/>
            <person name="Muller H.G."/>
            <person name="Kugler K."/>
            <person name="Rivarola-Duarte L."/>
            <person name="Spannagl M."/>
            <person name="Mayer K.F.X."/>
            <person name="Lu F.H."/>
            <person name="Bevan M.W."/>
            <person name="Leroy P."/>
            <person name="Li P."/>
            <person name="You F.M."/>
            <person name="Sun Q."/>
            <person name="Liu Z."/>
            <person name="Lyons E."/>
            <person name="Wicker T."/>
            <person name="Salzberg S.L."/>
            <person name="Devos K.M."/>
            <person name="Dvorak J."/>
        </authorList>
    </citation>
    <scope>NUCLEOTIDE SEQUENCE [LARGE SCALE GENOMIC DNA]</scope>
    <source>
        <strain evidence="1">cv. AL8/78</strain>
    </source>
</reference>
<reference evidence="2" key="1">
    <citation type="journal article" date="2014" name="Science">
        <title>Ancient hybridizations among the ancestral genomes of bread wheat.</title>
        <authorList>
            <consortium name="International Wheat Genome Sequencing Consortium,"/>
            <person name="Marcussen T."/>
            <person name="Sandve S.R."/>
            <person name="Heier L."/>
            <person name="Spannagl M."/>
            <person name="Pfeifer M."/>
            <person name="Jakobsen K.S."/>
            <person name="Wulff B.B."/>
            <person name="Steuernagel B."/>
            <person name="Mayer K.F."/>
            <person name="Olsen O.A."/>
        </authorList>
    </citation>
    <scope>NUCLEOTIDE SEQUENCE [LARGE SCALE GENOMIC DNA]</scope>
    <source>
        <strain evidence="2">cv. AL8/78</strain>
    </source>
</reference>
<organism evidence="1 2">
    <name type="scientific">Aegilops tauschii subsp. strangulata</name>
    <name type="common">Goatgrass</name>
    <dbReference type="NCBI Taxonomy" id="200361"/>
    <lineage>
        <taxon>Eukaryota</taxon>
        <taxon>Viridiplantae</taxon>
        <taxon>Streptophyta</taxon>
        <taxon>Embryophyta</taxon>
        <taxon>Tracheophyta</taxon>
        <taxon>Spermatophyta</taxon>
        <taxon>Magnoliopsida</taxon>
        <taxon>Liliopsida</taxon>
        <taxon>Poales</taxon>
        <taxon>Poaceae</taxon>
        <taxon>BOP clade</taxon>
        <taxon>Pooideae</taxon>
        <taxon>Triticodae</taxon>
        <taxon>Triticeae</taxon>
        <taxon>Triticinae</taxon>
        <taxon>Aegilops</taxon>
    </lineage>
</organism>